<reference evidence="9 10" key="1">
    <citation type="submission" date="2018-05" db="EMBL/GenBank/DDBJ databases">
        <title>Complete Genome Sequence of Deinococcus sp. strain 17bor-2.</title>
        <authorList>
            <person name="Srinivasan S."/>
        </authorList>
    </citation>
    <scope>NUCLEOTIDE SEQUENCE [LARGE SCALE GENOMIC DNA]</scope>
    <source>
        <strain evidence="9 10">17bor-2</strain>
    </source>
</reference>
<feature type="region of interest" description="Disordered" evidence="7">
    <location>
        <begin position="590"/>
        <end position="628"/>
    </location>
</feature>
<evidence type="ECO:0000256" key="5">
    <source>
        <dbReference type="ARBA" id="ARBA00023235"/>
    </source>
</evidence>
<feature type="compositionally biased region" description="Low complexity" evidence="7">
    <location>
        <begin position="590"/>
        <end position="617"/>
    </location>
</feature>
<evidence type="ECO:0000256" key="6">
    <source>
        <dbReference type="PROSITE-ProRule" id="PRU00278"/>
    </source>
</evidence>
<dbReference type="InterPro" id="IPR046357">
    <property type="entry name" value="PPIase_dom_sf"/>
</dbReference>
<dbReference type="Pfam" id="PF13145">
    <property type="entry name" value="Rotamase_2"/>
    <property type="match status" value="2"/>
</dbReference>
<dbReference type="RefSeq" id="WP_109826582.1">
    <property type="nucleotide sequence ID" value="NZ_CP029494.1"/>
</dbReference>
<dbReference type="PANTHER" id="PTHR47245:SF1">
    <property type="entry name" value="FOLDASE PROTEIN PRSA"/>
    <property type="match status" value="1"/>
</dbReference>
<dbReference type="SUPFAM" id="SSF54534">
    <property type="entry name" value="FKBP-like"/>
    <property type="match status" value="1"/>
</dbReference>
<dbReference type="Gene3D" id="1.10.4030.10">
    <property type="entry name" value="Porin chaperone SurA, peptide-binding domain"/>
    <property type="match status" value="1"/>
</dbReference>
<accession>A0A2Z3JI50</accession>
<sequence length="628" mass="66308">MNKKVLTSVLLGFLAVLLVVGLIYQFTPNVGSLFGGASSGTPAIKVNGQTVTVEEIQAVQRSNPVLSATTEGTLGDDLKTVAVESRIENALLKAASSDENVTRAEVNTQVNQVRKSNNLTDNKAWVDRLAQIGFTDASYREEVRSGLAVQKKQKAITDAAPKPTDAQLQMYYDLNKDQYKDEARIVGREIVVSDKAKATALLAQLKGGSDFAALASANSSEFKDRGGALGPVTGGKPAAVAQAALPSEVGAAAFALTSGGLTDVIASGGKFYIVKVEQFLPATTKPFASVKSQVSEQVTQLLKTAAAEQWFDGLRKNAKIEFLLPAWKINNPTVAVVGQQQVPYTDVLSGVVSNQQFASLLQQVPADQAGTLVNQFLKPGLTDQVIEQYAAPKIVTDNKLPLVGSRANLAQQLALYGSRNVSVSDQDVIKNYQTNIATYTTKASATISEAVFTDRAKALAFRQNFDGKNFVQAASKAGGTVSERGNLAADDAKLSPALSKAIFATASLRPAGEGSVTDVIENGKNYSVAYVTDLVRASVKPLKEVEAMIRSQLLAQKRSEAGQAYIKAQMKDIKVENKLSAVLAAQEKRLAAAAPKTTAPATTPAATQPATTAPDTTKSSTDSAPAKP</sequence>
<evidence type="ECO:0000259" key="8">
    <source>
        <dbReference type="PROSITE" id="PS50198"/>
    </source>
</evidence>
<dbReference type="SUPFAM" id="SSF109998">
    <property type="entry name" value="Triger factor/SurA peptide-binding domain-like"/>
    <property type="match status" value="1"/>
</dbReference>
<gene>
    <name evidence="9" type="ORF">DKM44_07370</name>
</gene>
<dbReference type="InterPro" id="IPR000297">
    <property type="entry name" value="PPIase_PpiC"/>
</dbReference>
<dbReference type="EC" id="5.2.1.8" evidence="2"/>
<protein>
    <recommendedName>
        <fullName evidence="2">peptidylprolyl isomerase</fullName>
        <ecNumber evidence="2">5.2.1.8</ecNumber>
    </recommendedName>
</protein>
<dbReference type="Proteomes" id="UP000245368">
    <property type="component" value="Chromosome"/>
</dbReference>
<dbReference type="InterPro" id="IPR050245">
    <property type="entry name" value="PrsA_foldase"/>
</dbReference>
<feature type="domain" description="PpiC" evidence="8">
    <location>
        <begin position="182"/>
        <end position="278"/>
    </location>
</feature>
<comment type="catalytic activity">
    <reaction evidence="1">
        <text>[protein]-peptidylproline (omega=180) = [protein]-peptidylproline (omega=0)</text>
        <dbReference type="Rhea" id="RHEA:16237"/>
        <dbReference type="Rhea" id="RHEA-COMP:10747"/>
        <dbReference type="Rhea" id="RHEA-COMP:10748"/>
        <dbReference type="ChEBI" id="CHEBI:83833"/>
        <dbReference type="ChEBI" id="CHEBI:83834"/>
        <dbReference type="EC" id="5.2.1.8"/>
    </reaction>
</comment>
<dbReference type="InterPro" id="IPR027304">
    <property type="entry name" value="Trigger_fact/SurA_dom_sf"/>
</dbReference>
<feature type="compositionally biased region" description="Polar residues" evidence="7">
    <location>
        <begin position="618"/>
        <end position="628"/>
    </location>
</feature>
<organism evidence="9 10">
    <name type="scientific">Deinococcus irradiatisoli</name>
    <dbReference type="NCBI Taxonomy" id="2202254"/>
    <lineage>
        <taxon>Bacteria</taxon>
        <taxon>Thermotogati</taxon>
        <taxon>Deinococcota</taxon>
        <taxon>Deinococci</taxon>
        <taxon>Deinococcales</taxon>
        <taxon>Deinococcaceae</taxon>
        <taxon>Deinococcus</taxon>
    </lineage>
</organism>
<keyword evidence="5 6" id="KW-0413">Isomerase</keyword>
<proteinExistence type="predicted"/>
<evidence type="ECO:0000313" key="10">
    <source>
        <dbReference type="Proteomes" id="UP000245368"/>
    </source>
</evidence>
<dbReference type="GO" id="GO:0003755">
    <property type="term" value="F:peptidyl-prolyl cis-trans isomerase activity"/>
    <property type="evidence" value="ECO:0007669"/>
    <property type="project" value="UniProtKB-KW"/>
</dbReference>
<evidence type="ECO:0000256" key="3">
    <source>
        <dbReference type="ARBA" id="ARBA00022729"/>
    </source>
</evidence>
<evidence type="ECO:0000256" key="4">
    <source>
        <dbReference type="ARBA" id="ARBA00023110"/>
    </source>
</evidence>
<evidence type="ECO:0000256" key="2">
    <source>
        <dbReference type="ARBA" id="ARBA00013194"/>
    </source>
</evidence>
<evidence type="ECO:0000256" key="1">
    <source>
        <dbReference type="ARBA" id="ARBA00000971"/>
    </source>
</evidence>
<keyword evidence="3" id="KW-0732">Signal</keyword>
<evidence type="ECO:0000313" key="9">
    <source>
        <dbReference type="EMBL" id="AWN23070.1"/>
    </source>
</evidence>
<dbReference type="EMBL" id="CP029494">
    <property type="protein sequence ID" value="AWN23070.1"/>
    <property type="molecule type" value="Genomic_DNA"/>
</dbReference>
<name>A0A2Z3JI50_9DEIO</name>
<dbReference type="PANTHER" id="PTHR47245">
    <property type="entry name" value="PEPTIDYLPROLYL ISOMERASE"/>
    <property type="match status" value="1"/>
</dbReference>
<keyword evidence="4 6" id="KW-0697">Rotamase</keyword>
<dbReference type="PROSITE" id="PS50198">
    <property type="entry name" value="PPIC_PPIASE_2"/>
    <property type="match status" value="1"/>
</dbReference>
<dbReference type="OrthoDB" id="52938at2"/>
<dbReference type="AlphaFoldDB" id="A0A2Z3JI50"/>
<dbReference type="Pfam" id="PF13624">
    <property type="entry name" value="SurA_N_3"/>
    <property type="match status" value="1"/>
</dbReference>
<dbReference type="Gene3D" id="3.10.50.40">
    <property type="match status" value="1"/>
</dbReference>
<dbReference type="KEGG" id="dez:DKM44_07370"/>
<keyword evidence="10" id="KW-1185">Reference proteome</keyword>
<evidence type="ECO:0000256" key="7">
    <source>
        <dbReference type="SAM" id="MobiDB-lite"/>
    </source>
</evidence>